<dbReference type="AlphaFoldDB" id="A0A940DGJ8"/>
<dbReference type="SUPFAM" id="SSF69336">
    <property type="entry name" value="Alpha subunit of glutamate synthase, C-terminal domain"/>
    <property type="match status" value="1"/>
</dbReference>
<dbReference type="PIRSF" id="PIRSF006519">
    <property type="entry name" value="GOGAT_dom3"/>
    <property type="match status" value="1"/>
</dbReference>
<dbReference type="PANTHER" id="PTHR39673:SF5">
    <property type="entry name" value="TUNGSTEN-CONTAINING FORMYLMETHANOFURAN DEHYDROGENASE 2 SUBUNIT C"/>
    <property type="match status" value="1"/>
</dbReference>
<reference evidence="2" key="2">
    <citation type="journal article" date="2021" name="PeerJ">
        <title>Extensive microbial diversity within the chicken gut microbiome revealed by metagenomics and culture.</title>
        <authorList>
            <person name="Gilroy R."/>
            <person name="Ravi A."/>
            <person name="Getino M."/>
            <person name="Pursley I."/>
            <person name="Horton D.L."/>
            <person name="Alikhan N.F."/>
            <person name="Baker D."/>
            <person name="Gharbi K."/>
            <person name="Hall N."/>
            <person name="Watson M."/>
            <person name="Adriaenssens E.M."/>
            <person name="Foster-Nyarko E."/>
            <person name="Jarju S."/>
            <person name="Secka A."/>
            <person name="Antonio M."/>
            <person name="Oren A."/>
            <person name="Chaudhuri R.R."/>
            <person name="La Ragione R."/>
            <person name="Hildebrand F."/>
            <person name="Pallen M.J."/>
        </authorList>
    </citation>
    <scope>NUCLEOTIDE SEQUENCE</scope>
    <source>
        <strain evidence="2">517</strain>
    </source>
</reference>
<gene>
    <name evidence="2" type="ORF">IAB16_03215</name>
</gene>
<dbReference type="InterPro" id="IPR036485">
    <property type="entry name" value="Glu_synth_asu_C_sf"/>
</dbReference>
<dbReference type="Proteomes" id="UP000727857">
    <property type="component" value="Unassembled WGS sequence"/>
</dbReference>
<dbReference type="PANTHER" id="PTHR39673">
    <property type="entry name" value="TUNGSTEN FORMYLMETHANOFURAN DEHYDROGENASE, SUBUNIT C (FWDC)"/>
    <property type="match status" value="1"/>
</dbReference>
<protein>
    <submittedName>
        <fullName evidence="2">Glutamate synthase</fullName>
    </submittedName>
</protein>
<reference evidence="2" key="1">
    <citation type="submission" date="2020-10" db="EMBL/GenBank/DDBJ databases">
        <authorList>
            <person name="Gilroy R."/>
        </authorList>
    </citation>
    <scope>NUCLEOTIDE SEQUENCE</scope>
    <source>
        <strain evidence="2">517</strain>
    </source>
</reference>
<organism evidence="2 3">
    <name type="scientific">Candidatus Stercoripulliclostridium pullicola</name>
    <dbReference type="NCBI Taxonomy" id="2840953"/>
    <lineage>
        <taxon>Bacteria</taxon>
        <taxon>Bacillati</taxon>
        <taxon>Bacillota</taxon>
        <taxon>Clostridia</taxon>
        <taxon>Eubacteriales</taxon>
        <taxon>Candidatus Stercoripulliclostridium</taxon>
    </lineage>
</organism>
<feature type="domain" description="Glutamate synthase alpha subunit C-terminal" evidence="1">
    <location>
        <begin position="14"/>
        <end position="174"/>
    </location>
</feature>
<dbReference type="InterPro" id="IPR012061">
    <property type="entry name" value="Glu_synth_lsu_3"/>
</dbReference>
<evidence type="ECO:0000259" key="1">
    <source>
        <dbReference type="Pfam" id="PF01493"/>
    </source>
</evidence>
<dbReference type="GO" id="GO:0016491">
    <property type="term" value="F:oxidoreductase activity"/>
    <property type="evidence" value="ECO:0007669"/>
    <property type="project" value="InterPro"/>
</dbReference>
<sequence>MQTITACGDFAAINRTLRESTDDSFVIENCLGERFVGAGLSGKKIRINGIPGNALGAYLNGAEIEVFGNAQEAVGDTMNAGSIVIHGRVGDAAGYAMRGGKIFIKGSAGYRTGIHMKAYRDKSPVMVIGGRCGSFLGEYLAGGAIVVLGMHDDGKCVVGNFPCTGMHGGKVFIRGSLEGARFPSGVTVRDATDDDLSEIRSDIAEYCRVFGIDETLVWSERFTVITPNSSNPYKQMYVEN</sequence>
<dbReference type="Gene3D" id="2.160.20.60">
    <property type="entry name" value="Glutamate synthase, alpha subunit, C-terminal domain"/>
    <property type="match status" value="1"/>
</dbReference>
<evidence type="ECO:0000313" key="2">
    <source>
        <dbReference type="EMBL" id="MBO8424009.1"/>
    </source>
</evidence>
<accession>A0A940DGJ8</accession>
<dbReference type="Pfam" id="PF01493">
    <property type="entry name" value="GXGXG"/>
    <property type="match status" value="1"/>
</dbReference>
<dbReference type="InterPro" id="IPR002489">
    <property type="entry name" value="Glu_synth_asu_C"/>
</dbReference>
<proteinExistence type="predicted"/>
<comment type="caution">
    <text evidence="2">The sequence shown here is derived from an EMBL/GenBank/DDBJ whole genome shotgun (WGS) entry which is preliminary data.</text>
</comment>
<name>A0A940DGJ8_9FIRM</name>
<dbReference type="EMBL" id="JADINF010000076">
    <property type="protein sequence ID" value="MBO8424009.1"/>
    <property type="molecule type" value="Genomic_DNA"/>
</dbReference>
<evidence type="ECO:0000313" key="3">
    <source>
        <dbReference type="Proteomes" id="UP000727857"/>
    </source>
</evidence>